<name>A0ABY4EW48_9BACI</name>
<gene>
    <name evidence="1" type="ORF">MUN88_00275</name>
</gene>
<evidence type="ECO:0000313" key="2">
    <source>
        <dbReference type="Proteomes" id="UP000831782"/>
    </source>
</evidence>
<dbReference type="Proteomes" id="UP000831782">
    <property type="component" value="Chromosome"/>
</dbReference>
<protein>
    <submittedName>
        <fullName evidence="1">Uncharacterized protein</fullName>
    </submittedName>
</protein>
<reference evidence="1 2" key="1">
    <citation type="submission" date="2022-04" db="EMBL/GenBank/DDBJ databases">
        <title>Gracilibacillus sp. isolated from saltern.</title>
        <authorList>
            <person name="Won M."/>
            <person name="Lee C.-M."/>
            <person name="Woen H.-Y."/>
            <person name="Kwon S.-W."/>
        </authorList>
    </citation>
    <scope>NUCLEOTIDE SEQUENCE [LARGE SCALE GENOMIC DNA]</scope>
    <source>
        <strain evidence="1 2">SSWR10-1</strain>
    </source>
</reference>
<proteinExistence type="predicted"/>
<sequence length="67" mass="7725">MNFYEKLPDDVLIQFYEELNKSIELGHVTKSSYYELGLIISVLNSRNINVEQQVSEVASERISFVIA</sequence>
<dbReference type="RefSeq" id="WP_244719453.1">
    <property type="nucleotide sequence ID" value="NZ_CP095072.1"/>
</dbReference>
<keyword evidence="2" id="KW-1185">Reference proteome</keyword>
<dbReference type="EMBL" id="CP095072">
    <property type="protein sequence ID" value="UOQ48636.1"/>
    <property type="molecule type" value="Genomic_DNA"/>
</dbReference>
<accession>A0ABY4EW48</accession>
<organism evidence="1 2">
    <name type="scientific">Gracilibacillus caseinilyticus</name>
    <dbReference type="NCBI Taxonomy" id="2932256"/>
    <lineage>
        <taxon>Bacteria</taxon>
        <taxon>Bacillati</taxon>
        <taxon>Bacillota</taxon>
        <taxon>Bacilli</taxon>
        <taxon>Bacillales</taxon>
        <taxon>Bacillaceae</taxon>
        <taxon>Gracilibacillus</taxon>
    </lineage>
</organism>
<evidence type="ECO:0000313" key="1">
    <source>
        <dbReference type="EMBL" id="UOQ48636.1"/>
    </source>
</evidence>